<feature type="transmembrane region" description="Helical" evidence="7">
    <location>
        <begin position="705"/>
        <end position="724"/>
    </location>
</feature>
<feature type="transmembrane region" description="Helical" evidence="7">
    <location>
        <begin position="662"/>
        <end position="685"/>
    </location>
</feature>
<keyword evidence="9" id="KW-1185">Reference proteome</keyword>
<dbReference type="PANTHER" id="PTHR12385:SF14">
    <property type="entry name" value="CHOLINE TRANSPORTER-LIKE 2"/>
    <property type="match status" value="1"/>
</dbReference>
<evidence type="ECO:0000256" key="5">
    <source>
        <dbReference type="ARBA" id="ARBA00023136"/>
    </source>
</evidence>
<comment type="subcellular location">
    <subcellularLocation>
        <location evidence="7">Cell membrane</location>
        <topology evidence="7">Multi-pass membrane protein</topology>
    </subcellularLocation>
    <subcellularLocation>
        <location evidence="1">Membrane</location>
        <topology evidence="1">Multi-pass membrane protein</topology>
    </subcellularLocation>
</comment>
<comment type="function">
    <text evidence="7">Choline transporter.</text>
</comment>
<protein>
    <recommendedName>
        <fullName evidence="7">Choline transporter-like protein</fullName>
    </recommendedName>
</protein>
<feature type="transmembrane region" description="Helical" evidence="7">
    <location>
        <begin position="601"/>
        <end position="620"/>
    </location>
</feature>
<evidence type="ECO:0000256" key="2">
    <source>
        <dbReference type="ARBA" id="ARBA00007168"/>
    </source>
</evidence>
<dbReference type="GO" id="GO:0005886">
    <property type="term" value="C:plasma membrane"/>
    <property type="evidence" value="ECO:0007669"/>
    <property type="project" value="UniProtKB-SubCell"/>
</dbReference>
<organism evidence="8 9">
    <name type="scientific">Oopsacas minuta</name>
    <dbReference type="NCBI Taxonomy" id="111878"/>
    <lineage>
        <taxon>Eukaryota</taxon>
        <taxon>Metazoa</taxon>
        <taxon>Porifera</taxon>
        <taxon>Hexactinellida</taxon>
        <taxon>Hexasterophora</taxon>
        <taxon>Lyssacinosida</taxon>
        <taxon>Leucopsacidae</taxon>
        <taxon>Oopsacas</taxon>
    </lineage>
</organism>
<feature type="transmembrane region" description="Helical" evidence="7">
    <location>
        <begin position="38"/>
        <end position="60"/>
    </location>
</feature>
<evidence type="ECO:0000256" key="1">
    <source>
        <dbReference type="ARBA" id="ARBA00004141"/>
    </source>
</evidence>
<feature type="transmembrane region" description="Helical" evidence="7">
    <location>
        <begin position="289"/>
        <end position="314"/>
    </location>
</feature>
<feature type="transmembrane region" description="Helical" evidence="7">
    <location>
        <begin position="487"/>
        <end position="507"/>
    </location>
</feature>
<evidence type="ECO:0000313" key="8">
    <source>
        <dbReference type="EMBL" id="KAI6658551.1"/>
    </source>
</evidence>
<reference evidence="8 9" key="1">
    <citation type="journal article" date="2023" name="BMC Biol.">
        <title>The compact genome of the sponge Oopsacas minuta (Hexactinellida) is lacking key metazoan core genes.</title>
        <authorList>
            <person name="Santini S."/>
            <person name="Schenkelaars Q."/>
            <person name="Jourda C."/>
            <person name="Duchesne M."/>
            <person name="Belahbib H."/>
            <person name="Rocher C."/>
            <person name="Selva M."/>
            <person name="Riesgo A."/>
            <person name="Vervoort M."/>
            <person name="Leys S.P."/>
            <person name="Kodjabachian L."/>
            <person name="Le Bivic A."/>
            <person name="Borchiellini C."/>
            <person name="Claverie J.M."/>
            <person name="Renard E."/>
        </authorList>
    </citation>
    <scope>NUCLEOTIDE SEQUENCE [LARGE SCALE GENOMIC DNA]</scope>
    <source>
        <strain evidence="8">SPO-2</strain>
    </source>
</reference>
<feature type="transmembrane region" description="Helical" evidence="7">
    <location>
        <begin position="348"/>
        <end position="374"/>
    </location>
</feature>
<dbReference type="Pfam" id="PF04515">
    <property type="entry name" value="Choline_transpo"/>
    <property type="match status" value="1"/>
</dbReference>
<keyword evidence="6" id="KW-0325">Glycoprotein</keyword>
<dbReference type="Proteomes" id="UP001165289">
    <property type="component" value="Unassembled WGS sequence"/>
</dbReference>
<feature type="transmembrane region" description="Helical" evidence="7">
    <location>
        <begin position="261"/>
        <end position="282"/>
    </location>
</feature>
<feature type="transmembrane region" description="Helical" evidence="7">
    <location>
        <begin position="559"/>
        <end position="589"/>
    </location>
</feature>
<evidence type="ECO:0000256" key="6">
    <source>
        <dbReference type="ARBA" id="ARBA00023180"/>
    </source>
</evidence>
<sequence length="784" mass="88325">MCDCCTTKERKENVGEKLKYDPKFTGPVRWSKRVPTDVLCILLFCFFWVGMIVIAFYSFVEGTPSRLLHPVDSRGRLCGVDAGVEDKPLLFFFDLTSCANIYRTVINSGITNLSLDTSNLFSCPTPQVCVSSCPNETITGITNNPICVDEVDTTQFQGISLEGLTDITTIPAAGDLLQEIVAGRCAPYYVLSTNIADRCIPTFVSVETATGTFLDFNSTVDQYQLNSSISIQDIQDGTLAIALIVNFRQFLIDIYRDLTIVWPYLLGGLLLSALVPFLYIVLMRWLAWVIVIAGIIFTYLVLAGITGFSFYQFWRFETNANDTNVVSNAFSAAFQQLLPWWRYQRETWLALGIIFAVVFLILTLLLIFLIPRIILAIKIIVQASRAVSSLWSSLFYPFITWILLGVIAIYYIVIAVFLVTATEKQFSIVTNDTIPALYRTFINQAGNNFTYENGSLCDIDQFTELNANSITNDTRLITFINDQNQNVTATLSCTFLQFFTSNLLIFAQFYHLFGLFWTANYIVALGECALAGGFAVWYWSPVVKGNRRTPWFPVQKSSLVAFIYHSGSLAFGALIIAIIQLIRAILAYAQRQLKKHKELKVIQYVLCALGCLFFILEKILRYVNRMAYIEIAIYGYGFCRGAYHAVTLLLRNVVRAAVKDRVAHFILFLGKLACVGLVAVVSYLFFGEYNETLGASLWGRPLNFYLVPIIILVFATYLIASGFLDTYGMAIDTLFICVLEDMERNDGSAGKEYRFDSKLKNAYVEEGKEKGELEEPSEEKKKKK</sequence>
<dbReference type="EMBL" id="JAKMXF010000088">
    <property type="protein sequence ID" value="KAI6658551.1"/>
    <property type="molecule type" value="Genomic_DNA"/>
</dbReference>
<feature type="transmembrane region" description="Helical" evidence="7">
    <location>
        <begin position="394"/>
        <end position="419"/>
    </location>
</feature>
<keyword evidence="5 7" id="KW-0472">Membrane</keyword>
<feature type="transmembrane region" description="Helical" evidence="7">
    <location>
        <begin position="519"/>
        <end position="539"/>
    </location>
</feature>
<evidence type="ECO:0000313" key="9">
    <source>
        <dbReference type="Proteomes" id="UP001165289"/>
    </source>
</evidence>
<gene>
    <name evidence="8" type="ORF">LOD99_15351</name>
</gene>
<evidence type="ECO:0000256" key="7">
    <source>
        <dbReference type="RuleBase" id="RU368066"/>
    </source>
</evidence>
<evidence type="ECO:0000256" key="4">
    <source>
        <dbReference type="ARBA" id="ARBA00022989"/>
    </source>
</evidence>
<comment type="similarity">
    <text evidence="2 7">Belongs to the CTL (choline transporter-like) family.</text>
</comment>
<dbReference type="PANTHER" id="PTHR12385">
    <property type="entry name" value="CHOLINE TRANSPORTER-LIKE (SLC FAMILY 44)"/>
    <property type="match status" value="1"/>
</dbReference>
<name>A0AAV7KAT8_9METZ</name>
<proteinExistence type="inferred from homology"/>
<dbReference type="AlphaFoldDB" id="A0AAV7KAT8"/>
<feature type="transmembrane region" description="Helical" evidence="7">
    <location>
        <begin position="626"/>
        <end position="650"/>
    </location>
</feature>
<accession>A0AAV7KAT8</accession>
<dbReference type="InterPro" id="IPR007603">
    <property type="entry name" value="Choline_transptr-like"/>
</dbReference>
<keyword evidence="4 7" id="KW-1133">Transmembrane helix</keyword>
<evidence type="ECO:0000256" key="3">
    <source>
        <dbReference type="ARBA" id="ARBA00022692"/>
    </source>
</evidence>
<dbReference type="GO" id="GO:0022857">
    <property type="term" value="F:transmembrane transporter activity"/>
    <property type="evidence" value="ECO:0007669"/>
    <property type="project" value="UniProtKB-UniRule"/>
</dbReference>
<comment type="caution">
    <text evidence="8">The sequence shown here is derived from an EMBL/GenBank/DDBJ whole genome shotgun (WGS) entry which is preliminary data.</text>
</comment>
<keyword evidence="3 7" id="KW-0812">Transmembrane</keyword>